<keyword evidence="4" id="KW-1185">Reference proteome</keyword>
<feature type="coiled-coil region" evidence="1">
    <location>
        <begin position="1224"/>
        <end position="1251"/>
    </location>
</feature>
<sequence>MKRISFKQLGILLGLLLIIGVITPLSVLAADYTPSLTQNTDGVYEIGTLADLESFRTDLAAAGSTGYRDETVVLTADIEIGEEKNFTDIDQNFYGTFDGQGHKITLNNQEIIQKRSIIPRNYGIIKNLTVLVNDGTTKTESTAARSPLCDANYGRIEYVKVEGNIKISAANEKAITVAGIAGSNATKDISIIENTISSIDYTLDGTPEEIEAYQGRKQGVLLYQFYASGNGDLNKCYSLGKVTNSDFAKTTATGGKVAIGLAVYSSGTGQGVSYYNSENLTPAVVFGSEVAYKDTPEKVIGKTMTELQNQETYEGWDFKYIWTIDGTNDNLPYLNIRITEKRLQVKPVFEEKTWNDGSDGSDLSAEVTGMEFSGLSEAEKTLLETYKVTINFDPKTDVTSAAFKSMQNMGWRDVTVVYKNQPTITVGELDQATEDGYRFELSKVVTGQARIVDNKTPGPDENEQKAQIAKAKEANTIIFEKYIGDGSTYLTPLTVVGDLPGDKIFLQDLWAIFSAARGDYVPGEDSAFYDKWFANVKTSLHTLKEGGLKPEDMKVTEWTKLVMAITAAGYDARDIEDYDLIDIISDKNMLDNNKVLQEQTAYLALLGGGYEMTAKDPLVADISTIGTSGAASLNTYPDTAVSNGDNAMFFQQLGFFLDDPVVKAATDNYMYNRVGGDNPILQNGDGSFTTTGQPLNAYNNAQTMIALGCFNMNVFDNRFIQNGNTVLDSQFNFIDFDNRTYQGTYEITQLTRGFTAVIRQYEGRNQIFDTSDIVGATKPVNDLLIALTNESNEADIAAAKAAYEKLSEVKKASLKKENLAKIIVSNDDQAAAKTVTDQIAALGIITLEKEKDVIDTKAAYDKLTTAQKALVTAESLKILTDAEAKIAELKAAAGTEADKAAAQKVSDLIAEIKVADQLKAGDKAEVMKSRKAFKALTDIQKALVSEEAQQKLIDAEAKIAELEKKVGPVKSETGKIEVVGLPEKVKELKVEDKKDDPDVTAAAKKAAEEAKIAEVEVVILYGIKPDMTETELENFNNDADSYVTMTLVIPEDKRGAESYRIYHKKTNGDIEWIDPTLSEDGSSLIFKVSSFSDFGVMAKTEATGETEDEKAAKTVVDQIAALPAVEDLELTNKTEVTAARSAYTALTEIQKGLVTNLATLTTAEAKIAELETAASSEVDKAAAKTVVDQITALPAANSLVLTDKIKVTAARSAYNALTEIQKGLVTNLATLTAAEEKIAELEKNETDKAAAKKVTDQINALGTITKWEQKASIESARTEYNKLTSDQKALVSSDTLKILTNAETAIEKLKPNNGSITIDVERFTIGQGFYVEPVSVSIKEGETARQALEELLGADNLVGDPGYLRAVKGADTGKATIPDYIVSKIGGANSATANAYPQKYSGTTLGEFDYSKYSGWYYLVNNSAPNVGMNEYKLKNGDVMRLAFTYWGTGSDITGIEFGSNKTLVNIANKDSLLKAIAAVNANKSTYLSDADIKTAYDTAMTVAQDMTATLKATNDAATALNEAVADSAGIDKTAAKTVTDKIAALPAVSKLALTDKAAITAARTAYDGLTATQKTLVTNLNTLTAAEAKIAELEKEATEAANKAAAKAVVDKIAALPSGTALLLGEKADVVTARIAYNALTETQKALVTNLNTLILAETRIAELEAETPVVKDKKTGIEAIGLPKGTTLKVGNESADADKTDEALKSAKKEGIKDAKIIALYTIKPDMSDADLAKFNNDATSYVTLTIPLNTEQQGYDRYQIYHKKTDGTVEWITPTLSEDGKSLIFKVNAFSDFGLVGTKTTTDTEIPVVDVSYCTHVQNVGWQDWRNNGDMSGTQGKSLRLEGIQIKRTDKADVDLGIRYETHIENIGWEDDWKADGDTSGTEGRSLRLEAIRIELTGADAKNYDIYYQVHAQNIGWMGFAQNGKEAGTAGFGYRLEGIRVVVVPKGQAAPTPEDGSIETAFLIRR</sequence>
<dbReference type="Pfam" id="PF14478">
    <property type="entry name" value="DUF4430"/>
    <property type="match status" value="1"/>
</dbReference>
<gene>
    <name evidence="3" type="ordered locus">Awo_c30680</name>
</gene>
<dbReference type="InterPro" id="IPR006637">
    <property type="entry name" value="ChW"/>
</dbReference>
<proteinExistence type="predicted"/>
<dbReference type="RefSeq" id="WP_014357393.1">
    <property type="nucleotide sequence ID" value="NC_016894.1"/>
</dbReference>
<evidence type="ECO:0000313" key="4">
    <source>
        <dbReference type="Proteomes" id="UP000007177"/>
    </source>
</evidence>
<protein>
    <recommendedName>
        <fullName evidence="2">Transcobalamin-like C-terminal domain-containing protein</fullName>
    </recommendedName>
</protein>
<dbReference type="Proteomes" id="UP000007177">
    <property type="component" value="Chromosome"/>
</dbReference>
<name>H6LIQ7_ACEWD</name>
<dbReference type="Pfam" id="PF07538">
    <property type="entry name" value="ChW"/>
    <property type="match status" value="3"/>
</dbReference>
<organism evidence="3 4">
    <name type="scientific">Acetobacterium woodii (strain ATCC 29683 / DSM 1030 / JCM 2381 / KCTC 1655 / WB1)</name>
    <dbReference type="NCBI Taxonomy" id="931626"/>
    <lineage>
        <taxon>Bacteria</taxon>
        <taxon>Bacillati</taxon>
        <taxon>Bacillota</taxon>
        <taxon>Clostridia</taxon>
        <taxon>Eubacteriales</taxon>
        <taxon>Eubacteriaceae</taxon>
        <taxon>Acetobacterium</taxon>
    </lineage>
</organism>
<reference evidence="3 4" key="2">
    <citation type="journal article" date="2012" name="PLoS ONE">
        <title>An ancient pathway combining carbon dioxide fixation with the generation and utilization of a sodium ion gradient for ATP synthesis.</title>
        <authorList>
            <person name="Poehlein A."/>
            <person name="Schmidt S."/>
            <person name="Kaster A.K."/>
            <person name="Goenrich M."/>
            <person name="Vollmers J."/>
            <person name="Thurmer A."/>
            <person name="Bertsch J."/>
            <person name="Schuchmann K."/>
            <person name="Voigt B."/>
            <person name="Hecker M."/>
            <person name="Daniel R."/>
            <person name="Thauer R.K."/>
            <person name="Gottschalk G."/>
            <person name="Muller V."/>
        </authorList>
    </citation>
    <scope>NUCLEOTIDE SEQUENCE [LARGE SCALE GENOMIC DNA]</scope>
    <source>
        <strain evidence="4">ATCC 29683 / DSM 1030 / JCM 2381 / KCTC 1655 / WB1</strain>
    </source>
</reference>
<accession>H6LIQ7</accession>
<feature type="domain" description="Transcobalamin-like C-terminal" evidence="2">
    <location>
        <begin position="1407"/>
        <end position="1444"/>
    </location>
</feature>
<evidence type="ECO:0000256" key="1">
    <source>
        <dbReference type="SAM" id="Coils"/>
    </source>
</evidence>
<dbReference type="HOGENOM" id="CLU_234450_0_0_9"/>
<dbReference type="EMBL" id="CP002987">
    <property type="protein sequence ID" value="AFA49796.1"/>
    <property type="molecule type" value="Genomic_DNA"/>
</dbReference>
<evidence type="ECO:0000259" key="2">
    <source>
        <dbReference type="Pfam" id="PF14478"/>
    </source>
</evidence>
<dbReference type="KEGG" id="awo:Awo_c30680"/>
<evidence type="ECO:0000313" key="3">
    <source>
        <dbReference type="EMBL" id="AFA49796.1"/>
    </source>
</evidence>
<dbReference type="SMART" id="SM00728">
    <property type="entry name" value="ChW"/>
    <property type="match status" value="3"/>
</dbReference>
<dbReference type="eggNOG" id="COG3064">
    <property type="taxonomic scope" value="Bacteria"/>
</dbReference>
<dbReference type="InterPro" id="IPR027954">
    <property type="entry name" value="Transcobalamin-like_C"/>
</dbReference>
<dbReference type="STRING" id="931626.Awo_c30680"/>
<keyword evidence="1" id="KW-0175">Coiled coil</keyword>
<feature type="coiled-coil region" evidence="1">
    <location>
        <begin position="1577"/>
        <end position="1604"/>
    </location>
</feature>
<reference evidence="4" key="1">
    <citation type="submission" date="2011-07" db="EMBL/GenBank/DDBJ databases">
        <title>Complete genome sequence of Acetobacterium woodii.</title>
        <authorList>
            <person name="Poehlein A."/>
            <person name="Schmidt S."/>
            <person name="Kaster A.-K."/>
            <person name="Goenrich M."/>
            <person name="Vollmers J."/>
            <person name="Thuermer A."/>
            <person name="Gottschalk G."/>
            <person name="Thauer R.K."/>
            <person name="Daniel R."/>
            <person name="Mueller V."/>
        </authorList>
    </citation>
    <scope>NUCLEOTIDE SEQUENCE [LARGE SCALE GENOMIC DNA]</scope>
    <source>
        <strain evidence="4">ATCC 29683 / DSM 1030 / JCM 2381 / KCTC 1655 / WB1</strain>
    </source>
</reference>